<comment type="caution">
    <text evidence="2">The sequence shown here is derived from an EMBL/GenBank/DDBJ whole genome shotgun (WGS) entry which is preliminary data.</text>
</comment>
<reference evidence="2 3" key="1">
    <citation type="submission" date="2016-10" db="EMBL/GenBank/DDBJ databases">
        <title>The genome sequence of Colletotrichum fioriniae PJ7.</title>
        <authorList>
            <person name="Baroncelli R."/>
        </authorList>
    </citation>
    <scope>NUCLEOTIDE SEQUENCE [LARGE SCALE GENOMIC DNA]</scope>
    <source>
        <strain evidence="2 3">Tom-12</strain>
    </source>
</reference>
<keyword evidence="3" id="KW-1185">Reference proteome</keyword>
<dbReference type="Proteomes" id="UP001227543">
    <property type="component" value="Unassembled WGS sequence"/>
</dbReference>
<dbReference type="RefSeq" id="XP_060381325.1">
    <property type="nucleotide sequence ID" value="XM_060524159.1"/>
</dbReference>
<evidence type="ECO:0000313" key="2">
    <source>
        <dbReference type="EMBL" id="KAK1497126.1"/>
    </source>
</evidence>
<organism evidence="2 3">
    <name type="scientific">Colletotrichum tamarilloi</name>
    <dbReference type="NCBI Taxonomy" id="1209934"/>
    <lineage>
        <taxon>Eukaryota</taxon>
        <taxon>Fungi</taxon>
        <taxon>Dikarya</taxon>
        <taxon>Ascomycota</taxon>
        <taxon>Pezizomycotina</taxon>
        <taxon>Sordariomycetes</taxon>
        <taxon>Hypocreomycetidae</taxon>
        <taxon>Glomerellales</taxon>
        <taxon>Glomerellaceae</taxon>
        <taxon>Colletotrichum</taxon>
        <taxon>Colletotrichum acutatum species complex</taxon>
    </lineage>
</organism>
<feature type="compositionally biased region" description="Acidic residues" evidence="1">
    <location>
        <begin position="86"/>
        <end position="97"/>
    </location>
</feature>
<protein>
    <submittedName>
        <fullName evidence="2">Uncharacterized protein</fullName>
    </submittedName>
</protein>
<feature type="region of interest" description="Disordered" evidence="1">
    <location>
        <begin position="1"/>
        <end position="22"/>
    </location>
</feature>
<dbReference type="GeneID" id="85408397"/>
<evidence type="ECO:0000256" key="1">
    <source>
        <dbReference type="SAM" id="MobiDB-lite"/>
    </source>
</evidence>
<gene>
    <name evidence="2" type="ORF">CTAM01_08138</name>
</gene>
<name>A0ABQ9R7B5_9PEZI</name>
<accession>A0ABQ9R7B5</accession>
<proteinExistence type="predicted"/>
<sequence length="97" mass="10843">MSEVGTCNSNPDALRSGRVWNGMPRPLENRTVGMAVGLTMGFSYDLGESSWTLRYKEIYTLIRHTRIMFIPIRKSPKKSIGSNETAEPESSAEDQSC</sequence>
<feature type="region of interest" description="Disordered" evidence="1">
    <location>
        <begin position="76"/>
        <end position="97"/>
    </location>
</feature>
<dbReference type="EMBL" id="MLFU01000027">
    <property type="protein sequence ID" value="KAK1497126.1"/>
    <property type="molecule type" value="Genomic_DNA"/>
</dbReference>
<feature type="compositionally biased region" description="Polar residues" evidence="1">
    <location>
        <begin position="1"/>
        <end position="11"/>
    </location>
</feature>
<evidence type="ECO:0000313" key="3">
    <source>
        <dbReference type="Proteomes" id="UP001227543"/>
    </source>
</evidence>